<dbReference type="AlphaFoldDB" id="A0A9P6N688"/>
<dbReference type="GO" id="GO:0043021">
    <property type="term" value="F:ribonucleoprotein complex binding"/>
    <property type="evidence" value="ECO:0007669"/>
    <property type="project" value="UniProtKB-UniRule"/>
</dbReference>
<evidence type="ECO:0000256" key="5">
    <source>
        <dbReference type="SAM" id="MobiDB-lite"/>
    </source>
</evidence>
<dbReference type="GO" id="GO:0003723">
    <property type="term" value="F:RNA binding"/>
    <property type="evidence" value="ECO:0007669"/>
    <property type="project" value="TreeGrafter"/>
</dbReference>
<keyword evidence="8" id="KW-1185">Reference proteome</keyword>
<accession>A0A9P6N688</accession>
<evidence type="ECO:0000313" key="7">
    <source>
        <dbReference type="EMBL" id="KAG0139557.1"/>
    </source>
</evidence>
<comment type="caution">
    <text evidence="7">The sequence shown here is derived from an EMBL/GenBank/DDBJ whole genome shotgun (WGS) entry which is preliminary data.</text>
</comment>
<dbReference type="InterPro" id="IPR010613">
    <property type="entry name" value="PES"/>
</dbReference>
<evidence type="ECO:0000313" key="8">
    <source>
        <dbReference type="Proteomes" id="UP000886653"/>
    </source>
</evidence>
<dbReference type="GO" id="GO:0000466">
    <property type="term" value="P:maturation of 5.8S rRNA from tricistronic rRNA transcript (SSU-rRNA, 5.8S rRNA, LSU-rRNA)"/>
    <property type="evidence" value="ECO:0007669"/>
    <property type="project" value="UniProtKB-UniRule"/>
</dbReference>
<evidence type="ECO:0000259" key="6">
    <source>
        <dbReference type="PROSITE" id="PS50172"/>
    </source>
</evidence>
<feature type="region of interest" description="Disordered" evidence="5">
    <location>
        <begin position="461"/>
        <end position="516"/>
    </location>
</feature>
<keyword evidence="1 4" id="KW-0690">Ribosome biogenesis</keyword>
<dbReference type="Pfam" id="PF16589">
    <property type="entry name" value="BRCT_2"/>
    <property type="match status" value="1"/>
</dbReference>
<comment type="subunit">
    <text evidence="4">Component of the NOP7 complex, composed of ERB1, NOP7 and YTM1. Within the NOP7 complex ERB1 appears to interact directly with NOP7 and YTM1. The NOP7 complex also associates with the 66S pre-ribosome.</text>
</comment>
<feature type="compositionally biased region" description="Polar residues" evidence="5">
    <location>
        <begin position="1"/>
        <end position="10"/>
    </location>
</feature>
<dbReference type="OrthoDB" id="10264910at2759"/>
<keyword evidence="3 4" id="KW-0539">Nucleus</keyword>
<dbReference type="Gene3D" id="3.40.50.10190">
    <property type="entry name" value="BRCT domain"/>
    <property type="match status" value="1"/>
</dbReference>
<dbReference type="GO" id="GO:0005654">
    <property type="term" value="C:nucleoplasm"/>
    <property type="evidence" value="ECO:0007669"/>
    <property type="project" value="UniProtKB-SubCell"/>
</dbReference>
<organism evidence="7 8">
    <name type="scientific">Cronartium quercuum f. sp. fusiforme G11</name>
    <dbReference type="NCBI Taxonomy" id="708437"/>
    <lineage>
        <taxon>Eukaryota</taxon>
        <taxon>Fungi</taxon>
        <taxon>Dikarya</taxon>
        <taxon>Basidiomycota</taxon>
        <taxon>Pucciniomycotina</taxon>
        <taxon>Pucciniomycetes</taxon>
        <taxon>Pucciniales</taxon>
        <taxon>Coleosporiaceae</taxon>
        <taxon>Cronartium</taxon>
    </lineage>
</organism>
<dbReference type="SMART" id="SM00292">
    <property type="entry name" value="BRCT"/>
    <property type="match status" value="1"/>
</dbReference>
<reference evidence="7" key="1">
    <citation type="submission" date="2013-11" db="EMBL/GenBank/DDBJ databases">
        <title>Genome sequence of the fusiform rust pathogen reveals effectors for host alternation and coevolution with pine.</title>
        <authorList>
            <consortium name="DOE Joint Genome Institute"/>
            <person name="Smith K."/>
            <person name="Pendleton A."/>
            <person name="Kubisiak T."/>
            <person name="Anderson C."/>
            <person name="Salamov A."/>
            <person name="Aerts A."/>
            <person name="Riley R."/>
            <person name="Clum A."/>
            <person name="Lindquist E."/>
            <person name="Ence D."/>
            <person name="Campbell M."/>
            <person name="Kronenberg Z."/>
            <person name="Feau N."/>
            <person name="Dhillon B."/>
            <person name="Hamelin R."/>
            <person name="Burleigh J."/>
            <person name="Smith J."/>
            <person name="Yandell M."/>
            <person name="Nelson C."/>
            <person name="Grigoriev I."/>
            <person name="Davis J."/>
        </authorList>
    </citation>
    <scope>NUCLEOTIDE SEQUENCE</scope>
    <source>
        <strain evidence="7">G11</strain>
    </source>
</reference>
<feature type="compositionally biased region" description="Acidic residues" evidence="5">
    <location>
        <begin position="471"/>
        <end position="501"/>
    </location>
</feature>
<feature type="region of interest" description="Disordered" evidence="5">
    <location>
        <begin position="314"/>
        <end position="341"/>
    </location>
</feature>
<evidence type="ECO:0000256" key="4">
    <source>
        <dbReference type="HAMAP-Rule" id="MF_03028"/>
    </source>
</evidence>
<dbReference type="PROSITE" id="PS50172">
    <property type="entry name" value="BRCT"/>
    <property type="match status" value="1"/>
</dbReference>
<gene>
    <name evidence="4" type="primary">NOP7</name>
    <name evidence="7" type="ORF">CROQUDRAFT_54535</name>
</gene>
<dbReference type="InterPro" id="IPR036420">
    <property type="entry name" value="BRCT_dom_sf"/>
</dbReference>
<protein>
    <recommendedName>
        <fullName evidence="4">Pescadillo homolog</fullName>
    </recommendedName>
    <alternativeName>
        <fullName evidence="4">Nucleolar protein 7 homolog</fullName>
    </alternativeName>
</protein>
<feature type="region of interest" description="Disordered" evidence="5">
    <location>
        <begin position="603"/>
        <end position="642"/>
    </location>
</feature>
<comment type="subcellular location">
    <subcellularLocation>
        <location evidence="4">Nucleus</location>
        <location evidence="4">Nucleolus</location>
    </subcellularLocation>
    <subcellularLocation>
        <location evidence="4">Nucleus</location>
        <location evidence="4">Nucleoplasm</location>
    </subcellularLocation>
</comment>
<dbReference type="HAMAP" id="MF_03028">
    <property type="entry name" value="Pescadillo"/>
    <property type="match status" value="1"/>
</dbReference>
<dbReference type="PANTHER" id="PTHR12221">
    <property type="entry name" value="PESCADILLO - RELATED"/>
    <property type="match status" value="1"/>
</dbReference>
<dbReference type="Proteomes" id="UP000886653">
    <property type="component" value="Unassembled WGS sequence"/>
</dbReference>
<comment type="similarity">
    <text evidence="4">Belongs to the pescadillo family.</text>
</comment>
<feature type="region of interest" description="Disordered" evidence="5">
    <location>
        <begin position="559"/>
        <end position="591"/>
    </location>
</feature>
<dbReference type="Pfam" id="PF06732">
    <property type="entry name" value="Pescadillo_N"/>
    <property type="match status" value="1"/>
</dbReference>
<dbReference type="EMBL" id="MU167563">
    <property type="protein sequence ID" value="KAG0139557.1"/>
    <property type="molecule type" value="Genomic_DNA"/>
</dbReference>
<evidence type="ECO:0000256" key="3">
    <source>
        <dbReference type="ARBA" id="ARBA00023242"/>
    </source>
</evidence>
<name>A0A9P6N688_9BASI</name>
<proteinExistence type="inferred from homology"/>
<dbReference type="FunFam" id="3.40.50.10190:FF:000002">
    <property type="entry name" value="Pescadillo homolog"/>
    <property type="match status" value="1"/>
</dbReference>
<dbReference type="SUPFAM" id="SSF52113">
    <property type="entry name" value="BRCT domain"/>
    <property type="match status" value="1"/>
</dbReference>
<feature type="region of interest" description="Disordered" evidence="5">
    <location>
        <begin position="1"/>
        <end position="27"/>
    </location>
</feature>
<feature type="compositionally biased region" description="Basic and acidic residues" evidence="5">
    <location>
        <begin position="606"/>
        <end position="617"/>
    </location>
</feature>
<evidence type="ECO:0000256" key="1">
    <source>
        <dbReference type="ARBA" id="ARBA00022517"/>
    </source>
</evidence>
<dbReference type="GO" id="GO:0030687">
    <property type="term" value="C:preribosome, large subunit precursor"/>
    <property type="evidence" value="ECO:0007669"/>
    <property type="project" value="UniProtKB-UniRule"/>
</dbReference>
<evidence type="ECO:0000256" key="2">
    <source>
        <dbReference type="ARBA" id="ARBA00022552"/>
    </source>
</evidence>
<keyword evidence="2 4" id="KW-0698">rRNA processing</keyword>
<dbReference type="InterPro" id="IPR001357">
    <property type="entry name" value="BRCT_dom"/>
</dbReference>
<sequence length="642" mass="71983">MARSISSQATARPKPSLKKKKGTSGAAKNYVTRNQALKKLQCTLSDFRRLCILKGIYPREPRNRKKANKGSTAPASFYYAKDIAYLLHEPVLDKLREHKAFAKKLSRALGRGQDGLAKNIEENHEGYRIDHIIKERYPVFGDSIRDLDDALSLIILFSNLPANTQVSPKVIANCARLAAEWQIYVMRTKSLRKVFLSIKGIYYQAEVEGQHVTWLVPYAFTQRVPTDVDFRIMLTFLELYQTLLGFVFYRLFQSINLIYPPKLDFEKDEAGAGLGALLLEQSTQKLLAAQSSDPQPQRTVKDVRHQIKELVKKPLADVPDEDPSAGPSDSPANADEDQDMGESPPLFSTYVFFLSREVTRSMLEFVVRSFGGEVGWDPVLGAGSAFTEEDSRITHHIIDRPTLPEALTQFESQRAFVQPQWVVDCVNHNSLLPTGPYAPGKILPPHLSPFVDHEDLRKQGGYIPEGAETVPEADVDKEMEDGDDDEDDEDDGEMEVEEEENVAASQKPSKKTIDSETRPALFAAARDPTDSTLVHAAEIEAEELGISHGQFESELKKAKASSQKSISGRNKKVAVDEDDGREMNEAMLTGKQKKLYQKMTYTKHKRAEERNKLEAKKRALISGGGGTKQKEKERTKSTKKKV</sequence>
<dbReference type="CDD" id="cd17709">
    <property type="entry name" value="BRCT_pescadillo_like"/>
    <property type="match status" value="1"/>
</dbReference>
<dbReference type="PANTHER" id="PTHR12221:SF6">
    <property type="entry name" value="PESCADILLO HOMOLOG"/>
    <property type="match status" value="1"/>
</dbReference>
<dbReference type="GO" id="GO:0070545">
    <property type="term" value="C:PeBoW complex"/>
    <property type="evidence" value="ECO:0007669"/>
    <property type="project" value="TreeGrafter"/>
</dbReference>
<comment type="function">
    <text evidence="4">Component of the NOP7 complex, which is required for maturation of the 25S and 5.8S ribosomal RNAs and formation of the 60S ribosome.</text>
</comment>
<feature type="domain" description="BRCT" evidence="6">
    <location>
        <begin position="342"/>
        <end position="439"/>
    </location>
</feature>
<dbReference type="GO" id="GO:0000463">
    <property type="term" value="P:maturation of LSU-rRNA from tricistronic rRNA transcript (SSU-rRNA, 5.8S rRNA, LSU-rRNA)"/>
    <property type="evidence" value="ECO:0007669"/>
    <property type="project" value="UniProtKB-UniRule"/>
</dbReference>